<dbReference type="AlphaFoldDB" id="A0AAD7ANM1"/>
<comment type="caution">
    <text evidence="12">The sequence shown here is derived from an EMBL/GenBank/DDBJ whole genome shotgun (WGS) entry which is preliminary data.</text>
</comment>
<evidence type="ECO:0000256" key="6">
    <source>
        <dbReference type="ARBA" id="ARBA00022555"/>
    </source>
</evidence>
<dbReference type="SUPFAM" id="SSF48371">
    <property type="entry name" value="ARM repeat"/>
    <property type="match status" value="1"/>
</dbReference>
<dbReference type="InterPro" id="IPR040017">
    <property type="entry name" value="XPOT"/>
</dbReference>
<dbReference type="GO" id="GO:0031267">
    <property type="term" value="F:small GTPase binding"/>
    <property type="evidence" value="ECO:0007669"/>
    <property type="project" value="InterPro"/>
</dbReference>
<evidence type="ECO:0000313" key="12">
    <source>
        <dbReference type="EMBL" id="KAJ7364022.1"/>
    </source>
</evidence>
<dbReference type="Pfam" id="PF19282">
    <property type="entry name" value="Exportin-T"/>
    <property type="match status" value="1"/>
</dbReference>
<dbReference type="PANTHER" id="PTHR15952:SF11">
    <property type="entry name" value="EXPORTIN-T"/>
    <property type="match status" value="1"/>
</dbReference>
<comment type="function">
    <text evidence="9">tRNA nucleus export receptor which facilitates tRNA translocation across the nuclear pore complex.</text>
</comment>
<dbReference type="PANTHER" id="PTHR15952">
    <property type="entry name" value="EXPORTIN-T/LOS1"/>
    <property type="match status" value="1"/>
</dbReference>
<dbReference type="Gene3D" id="1.25.10.10">
    <property type="entry name" value="Leucine-rich Repeat Variant"/>
    <property type="match status" value="1"/>
</dbReference>
<evidence type="ECO:0000256" key="5">
    <source>
        <dbReference type="ARBA" id="ARBA00022490"/>
    </source>
</evidence>
<dbReference type="GO" id="GO:0005643">
    <property type="term" value="C:nuclear pore"/>
    <property type="evidence" value="ECO:0007669"/>
    <property type="project" value="TreeGrafter"/>
</dbReference>
<evidence type="ECO:0000259" key="11">
    <source>
        <dbReference type="Pfam" id="PF19282"/>
    </source>
</evidence>
<evidence type="ECO:0000256" key="1">
    <source>
        <dbReference type="ARBA" id="ARBA00004496"/>
    </source>
</evidence>
<accession>A0AAD7ANM1</accession>
<dbReference type="EMBL" id="JARIHO010000003">
    <property type="protein sequence ID" value="KAJ7364022.1"/>
    <property type="molecule type" value="Genomic_DNA"/>
</dbReference>
<keyword evidence="4 9" id="KW-0813">Transport</keyword>
<dbReference type="GO" id="GO:0000049">
    <property type="term" value="F:tRNA binding"/>
    <property type="evidence" value="ECO:0007669"/>
    <property type="project" value="UniProtKB-UniRule"/>
</dbReference>
<keyword evidence="6 9" id="KW-0820">tRNA-binding</keyword>
<evidence type="ECO:0000256" key="3">
    <source>
        <dbReference type="ARBA" id="ARBA00018928"/>
    </source>
</evidence>
<dbReference type="GO" id="GO:0071528">
    <property type="term" value="P:tRNA re-export from nucleus"/>
    <property type="evidence" value="ECO:0007669"/>
    <property type="project" value="UniProtKB-UniRule"/>
</dbReference>
<keyword evidence="5 9" id="KW-0963">Cytoplasm</keyword>
<proteinExistence type="inferred from homology"/>
<name>A0AAD7ANM1_9AGAR</name>
<evidence type="ECO:0000313" key="13">
    <source>
        <dbReference type="Proteomes" id="UP001218218"/>
    </source>
</evidence>
<dbReference type="InterPro" id="IPR016024">
    <property type="entry name" value="ARM-type_fold"/>
</dbReference>
<feature type="domain" description="Exportin-T C-terminal" evidence="11">
    <location>
        <begin position="370"/>
        <end position="1065"/>
    </location>
</feature>
<protein>
    <recommendedName>
        <fullName evidence="3 9">Exportin-T</fullName>
    </recommendedName>
    <alternativeName>
        <fullName evidence="9">Exportin(tRNA)</fullName>
    </alternativeName>
    <alternativeName>
        <fullName evidence="9">tRNA exportin</fullName>
    </alternativeName>
</protein>
<sequence>MEQELDQVVQAITIASDPAQAALHQQALDYLGTIQQNAENTWRLALPLFVDNTADGVRKYTPQVRFFALRVLDEFFDNRFEPLDDESFRTIQQSLVGYIQSEYVYGPAEANSTFLRNKFSHTLTLFFLCTYTTPGQWPTFFADLFSLIRPAQSSSSSEPAFNRHIILLFFHIVLEISGEVADQMLKSARTFNQARQTRDARVRDAVRERDAAAINEAVLTIVSESAQAMKKSDASSRELEESVEIVDLGIRTFGSYVGWIDINLTVTPTTVPLLFNLLAEKSLPIRLATCVALMRIIAKGLKEPGDKLQLLKVLSLGQVLDALETKTRKEQIERTETDEGEEAYREALGKLLNVLGLELTKLVEDSTSEEITAEASLHLTQILPVMLRFMADEYDDTCSTVFPLLHVILTSYKRSRKTSSEPTDATKRSFLTSLLQVILTKMKWDEEADLEDPDEDDNAEFETMRNELRTLMDGILVVDQDLVTEAVRSLSLNTIGAFQNGIAVKWNDAELGVYLVYIFGEINKVSGKGKPLFYQGPALDRDKKKISIDYSEYPLTPHGEMLFALVQSNISSYPHRSVTLQFFETAARYPDFFKVRRECIMPTLEAMIDTRGLHNSDANHRSRVNYLFHRFIKEVRSDIPAEVAVNIANSLRDLLPIEVQLPDADDSDSSADLLSEAIKNSAFDSQLYLYETVGTLCSLLSKTPDRLASLLLSFVKPLMSELSDNLQAYRTKGSQDLIPIVKVHHVVMALGNIAKGFPEYPTPVPVGYVPFPVNDVFGEVAQAILVCLEAMNVFKDVRDASRFTFARILATTGPNVTHFIPQLMANLLTQFEPSELVDFLNFIGLLIHKLQSDLFNVLDELISPLSVHITGLLTQPISGTDDQRVHFETKKAYIALLNNILASKLQTVFISERNLGGFDSLMESMLGIAGDISDPPCQKAALTFLNRCITIWGQPASSANGTVEQKGLPGFEQYIYERVVATVFRIPSLPEFNLKDAGHGQVLHEIANLLQTVFKTRGTEAYDYFLGVFLPSQGWPPETALDFTGKLRDLDSKAFRKYFTEFVRSSRPES</sequence>
<dbReference type="Proteomes" id="UP001218218">
    <property type="component" value="Unassembled WGS sequence"/>
</dbReference>
<feature type="domain" description="Exportin-1/Importin-beta-like" evidence="10">
    <location>
        <begin position="113"/>
        <end position="290"/>
    </location>
</feature>
<evidence type="ECO:0000256" key="2">
    <source>
        <dbReference type="ARBA" id="ARBA00009466"/>
    </source>
</evidence>
<keyword evidence="8 9" id="KW-0539">Nucleus</keyword>
<dbReference type="GO" id="GO:0016363">
    <property type="term" value="C:nuclear matrix"/>
    <property type="evidence" value="ECO:0007669"/>
    <property type="project" value="TreeGrafter"/>
</dbReference>
<evidence type="ECO:0000256" key="9">
    <source>
        <dbReference type="RuleBase" id="RU366037"/>
    </source>
</evidence>
<evidence type="ECO:0000259" key="10">
    <source>
        <dbReference type="Pfam" id="PF08389"/>
    </source>
</evidence>
<keyword evidence="13" id="KW-1185">Reference proteome</keyword>
<organism evidence="12 13">
    <name type="scientific">Mycena albidolilacea</name>
    <dbReference type="NCBI Taxonomy" id="1033008"/>
    <lineage>
        <taxon>Eukaryota</taxon>
        <taxon>Fungi</taxon>
        <taxon>Dikarya</taxon>
        <taxon>Basidiomycota</taxon>
        <taxon>Agaricomycotina</taxon>
        <taxon>Agaricomycetes</taxon>
        <taxon>Agaricomycetidae</taxon>
        <taxon>Agaricales</taxon>
        <taxon>Marasmiineae</taxon>
        <taxon>Mycenaceae</taxon>
        <taxon>Mycena</taxon>
    </lineage>
</organism>
<reference evidence="12" key="1">
    <citation type="submission" date="2023-03" db="EMBL/GenBank/DDBJ databases">
        <title>Massive genome expansion in bonnet fungi (Mycena s.s.) driven by repeated elements and novel gene families across ecological guilds.</title>
        <authorList>
            <consortium name="Lawrence Berkeley National Laboratory"/>
            <person name="Harder C.B."/>
            <person name="Miyauchi S."/>
            <person name="Viragh M."/>
            <person name="Kuo A."/>
            <person name="Thoen E."/>
            <person name="Andreopoulos B."/>
            <person name="Lu D."/>
            <person name="Skrede I."/>
            <person name="Drula E."/>
            <person name="Henrissat B."/>
            <person name="Morin E."/>
            <person name="Kohler A."/>
            <person name="Barry K."/>
            <person name="LaButti K."/>
            <person name="Morin E."/>
            <person name="Salamov A."/>
            <person name="Lipzen A."/>
            <person name="Mereny Z."/>
            <person name="Hegedus B."/>
            <person name="Baldrian P."/>
            <person name="Stursova M."/>
            <person name="Weitz H."/>
            <person name="Taylor A."/>
            <person name="Grigoriev I.V."/>
            <person name="Nagy L.G."/>
            <person name="Martin F."/>
            <person name="Kauserud H."/>
        </authorList>
    </citation>
    <scope>NUCLEOTIDE SEQUENCE</scope>
    <source>
        <strain evidence="12">CBHHK002</strain>
    </source>
</reference>
<gene>
    <name evidence="12" type="ORF">DFH08DRAFT_263811</name>
</gene>
<evidence type="ECO:0000256" key="8">
    <source>
        <dbReference type="ARBA" id="ARBA00023242"/>
    </source>
</evidence>
<keyword evidence="7 9" id="KW-0694">RNA-binding</keyword>
<comment type="similarity">
    <text evidence="2 9">Belongs to the exportin family.</text>
</comment>
<dbReference type="GO" id="GO:0005737">
    <property type="term" value="C:cytoplasm"/>
    <property type="evidence" value="ECO:0007669"/>
    <property type="project" value="UniProtKB-SubCell"/>
</dbReference>
<dbReference type="InterPro" id="IPR013598">
    <property type="entry name" value="Exportin-1/Importin-b-like"/>
</dbReference>
<dbReference type="InterPro" id="IPR045546">
    <property type="entry name" value="Exportin-T_C"/>
</dbReference>
<evidence type="ECO:0000256" key="4">
    <source>
        <dbReference type="ARBA" id="ARBA00022448"/>
    </source>
</evidence>
<evidence type="ECO:0000256" key="7">
    <source>
        <dbReference type="ARBA" id="ARBA00022884"/>
    </source>
</evidence>
<comment type="subcellular location">
    <subcellularLocation>
        <location evidence="1 9">Cytoplasm</location>
    </subcellularLocation>
    <subcellularLocation>
        <location evidence="9">Nucleus</location>
    </subcellularLocation>
    <text evidence="9">Shuttles between the nucleus and the cytoplasm.</text>
</comment>
<dbReference type="Pfam" id="PF08389">
    <property type="entry name" value="Xpo1"/>
    <property type="match status" value="1"/>
</dbReference>
<dbReference type="InterPro" id="IPR011989">
    <property type="entry name" value="ARM-like"/>
</dbReference>